<organism evidence="1">
    <name type="scientific">Timema poppense</name>
    <name type="common">Walking stick</name>
    <dbReference type="NCBI Taxonomy" id="170557"/>
    <lineage>
        <taxon>Eukaryota</taxon>
        <taxon>Metazoa</taxon>
        <taxon>Ecdysozoa</taxon>
        <taxon>Arthropoda</taxon>
        <taxon>Hexapoda</taxon>
        <taxon>Insecta</taxon>
        <taxon>Pterygota</taxon>
        <taxon>Neoptera</taxon>
        <taxon>Polyneoptera</taxon>
        <taxon>Phasmatodea</taxon>
        <taxon>Timematodea</taxon>
        <taxon>Timematoidea</taxon>
        <taxon>Timematidae</taxon>
        <taxon>Timema</taxon>
    </lineage>
</organism>
<dbReference type="AlphaFoldDB" id="A0A7R9H1T1"/>
<reference evidence="1" key="1">
    <citation type="submission" date="2020-11" db="EMBL/GenBank/DDBJ databases">
        <authorList>
            <person name="Tran Van P."/>
        </authorList>
    </citation>
    <scope>NUCLEOTIDE SEQUENCE</scope>
</reference>
<accession>A0A7R9H1T1</accession>
<evidence type="ECO:0000313" key="1">
    <source>
        <dbReference type="EMBL" id="CAD7404880.1"/>
    </source>
</evidence>
<protein>
    <submittedName>
        <fullName evidence="1">Uncharacterized protein</fullName>
    </submittedName>
</protein>
<name>A0A7R9H1T1_TIMPO</name>
<dbReference type="EMBL" id="OD002326">
    <property type="protein sequence ID" value="CAD7404880.1"/>
    <property type="molecule type" value="Genomic_DNA"/>
</dbReference>
<sequence>MTSADPGSIPVSRKSVSRIRDQCVQHKTNLKGNSLEDNFISFVNTEMLLQSSRPFERDRLENGTPHLGTCGALSLFISGKGNALL</sequence>
<gene>
    <name evidence="1" type="ORF">TPSB3V08_LOCUS4709</name>
</gene>
<proteinExistence type="predicted"/>